<name>A0A926FHD7_AERHY</name>
<dbReference type="InterPro" id="IPR011990">
    <property type="entry name" value="TPR-like_helical_dom_sf"/>
</dbReference>
<gene>
    <name evidence="1" type="ORF">H2136_05815</name>
</gene>
<dbReference type="SMART" id="SM00028">
    <property type="entry name" value="TPR"/>
    <property type="match status" value="2"/>
</dbReference>
<dbReference type="InterPro" id="IPR019734">
    <property type="entry name" value="TPR_rpt"/>
</dbReference>
<dbReference type="Gene3D" id="1.25.40.10">
    <property type="entry name" value="Tetratricopeptide repeat domain"/>
    <property type="match status" value="1"/>
</dbReference>
<comment type="caution">
    <text evidence="1">The sequence shown here is derived from an EMBL/GenBank/DDBJ whole genome shotgun (WGS) entry which is preliminary data.</text>
</comment>
<evidence type="ECO:0000313" key="1">
    <source>
        <dbReference type="EMBL" id="MBC8673886.1"/>
    </source>
</evidence>
<accession>A0A926FHD7</accession>
<proteinExistence type="predicted"/>
<dbReference type="EMBL" id="JACLAN010000002">
    <property type="protein sequence ID" value="MBC8673886.1"/>
    <property type="molecule type" value="Genomic_DNA"/>
</dbReference>
<dbReference type="SUPFAM" id="SSF48452">
    <property type="entry name" value="TPR-like"/>
    <property type="match status" value="1"/>
</dbReference>
<dbReference type="AlphaFoldDB" id="A0A926FHD7"/>
<reference evidence="1" key="1">
    <citation type="submission" date="2020-07" db="EMBL/GenBank/DDBJ databases">
        <title>Carbapenem Resistant Aeromonas hydrophila Carrying blacphA7 Isolated from Two Solid Organ Transplant Patients.</title>
        <authorList>
            <person name="Hilt E."/>
            <person name="Fitzwater S.P."/>
            <person name="Ward K."/>
            <person name="De St Maurice A."/>
            <person name="Chandrasekaran S."/>
            <person name="Garner O.B."/>
            <person name="Yang S."/>
        </authorList>
    </citation>
    <scope>NUCLEOTIDE SEQUENCE</scope>
    <source>
        <strain evidence="1">B-1</strain>
    </source>
</reference>
<protein>
    <recommendedName>
        <fullName evidence="2">Tetratricopeptide repeat protein</fullName>
    </recommendedName>
</protein>
<evidence type="ECO:0008006" key="2">
    <source>
        <dbReference type="Google" id="ProtNLM"/>
    </source>
</evidence>
<organism evidence="1">
    <name type="scientific">Aeromonas hydrophila</name>
    <dbReference type="NCBI Taxonomy" id="644"/>
    <lineage>
        <taxon>Bacteria</taxon>
        <taxon>Pseudomonadati</taxon>
        <taxon>Pseudomonadota</taxon>
        <taxon>Gammaproteobacteria</taxon>
        <taxon>Aeromonadales</taxon>
        <taxon>Aeromonadaceae</taxon>
        <taxon>Aeromonas</taxon>
    </lineage>
</organism>
<sequence>MEETLPLLFEASLLAAGPEQEGLLQRAEQAFGRKVRFPNTLSEVAMLAQLSHSWFASYLLGCFHYSKRNYEQAIALWQRVCEQAPDFAPVWRNLGIHHFNKAGDMAAAEQCLRRAFALKPDDARLLFELDQLHKRCAMAPQSGWPCWRRTVRSPSSATI</sequence>